<accession>A0A4Q9FQ96</accession>
<keyword evidence="1" id="KW-0732">Signal</keyword>
<comment type="caution">
    <text evidence="4">The sequence shown here is derived from an EMBL/GenBank/DDBJ whole genome shotgun (WGS) entry which is preliminary data.</text>
</comment>
<evidence type="ECO:0000259" key="3">
    <source>
        <dbReference type="Pfam" id="PF12969"/>
    </source>
</evidence>
<organism evidence="4 5">
    <name type="scientific">Hyunsoonleella pacifica</name>
    <dbReference type="NCBI Taxonomy" id="1080224"/>
    <lineage>
        <taxon>Bacteria</taxon>
        <taxon>Pseudomonadati</taxon>
        <taxon>Bacteroidota</taxon>
        <taxon>Flavobacteriia</taxon>
        <taxon>Flavobacteriales</taxon>
        <taxon>Flavobacteriaceae</taxon>
    </lineage>
</organism>
<evidence type="ECO:0000313" key="4">
    <source>
        <dbReference type="EMBL" id="TBN17423.1"/>
    </source>
</evidence>
<keyword evidence="5" id="KW-1185">Reference proteome</keyword>
<evidence type="ECO:0000313" key="5">
    <source>
        <dbReference type="Proteomes" id="UP000292372"/>
    </source>
</evidence>
<sequence>MKKAIILLIFSFSNILLYAQSKDTEKDPVYRVSLSDLKLNIYEKDSTANALVLYEYGKSHVDRNDYDLRTHIKRKIKIFNKEGFDNANVSIYLYKGNSNDYEKVDDIFGATYTLENGNVKTTKLKPEDIYREEYNENYTIVKFTLPNIKEGAVITYSYKLQSPYMRKYHGWEFQDDIPKKHSEYNTSIPANWLYHIKLTGGKSLATNDVSLEKKCLIMYSGASADCTIAKYVMKDIPAFIEEDYMTVKDDYLARIDYELETFKGMDGRVVDYTKTWSDVDKELRTEKDIGKQLKKSINIEELLPLDLQNETNLLEKAKGIYNYVQTNYTWDESFHIFKDVSIKNILKNKSGNVGSINILLHNLLKESGIAVKPVFLSTRGNGLATKIYPVITDFNYLIVQATIDDKTYLLDATDKYLSFGEIPFRCLNQYGRLVDFKKGSTWIDIKPKDKSSTLYSLKLHFDDTEKLSGSVNTRTTGYHALSSRKSYFPNPDSYVDRLEDRNKDIMVSNYNIKNSTKTSPQFAETYSIDYETENISETIYLNPFIFTYFKENPFKLQERTYPIDFGYKDNYVYMLNLDLGDVYQVAELPKNTRLALPNKTGNLNYAVNVVGNIINMVFSLSFNKAVYVPDYYPYLKELMNQVVNIQNNSLIVLKKKS</sequence>
<reference evidence="4 5" key="1">
    <citation type="journal article" date="2015" name="Int. J. Syst. Evol. Microbiol.">
        <title>Hyunsoonleella pacifica sp. nov., isolated from seawater of South Pacific Gyre.</title>
        <authorList>
            <person name="Gao X."/>
            <person name="Zhang Z."/>
            <person name="Dai X."/>
            <person name="Zhang X.H."/>
        </authorList>
    </citation>
    <scope>NUCLEOTIDE SEQUENCE [LARGE SCALE GENOMIC DNA]</scope>
    <source>
        <strain evidence="4 5">SW033</strain>
    </source>
</reference>
<dbReference type="Pfam" id="PF12969">
    <property type="entry name" value="DUF3857"/>
    <property type="match status" value="1"/>
</dbReference>
<dbReference type="RefSeq" id="WP_130935715.1">
    <property type="nucleotide sequence ID" value="NZ_BMEE01000001.1"/>
</dbReference>
<dbReference type="Proteomes" id="UP000292372">
    <property type="component" value="Unassembled WGS sequence"/>
</dbReference>
<dbReference type="AlphaFoldDB" id="A0A4Q9FQ96"/>
<feature type="signal peptide" evidence="1">
    <location>
        <begin position="1"/>
        <end position="19"/>
    </location>
</feature>
<evidence type="ECO:0000256" key="1">
    <source>
        <dbReference type="SAM" id="SignalP"/>
    </source>
</evidence>
<dbReference type="OrthoDB" id="98874at2"/>
<gene>
    <name evidence="4" type="ORF">EYD46_03660</name>
</gene>
<feature type="domain" description="DUF3857" evidence="3">
    <location>
        <begin position="66"/>
        <end position="202"/>
    </location>
</feature>
<dbReference type="InterPro" id="IPR024618">
    <property type="entry name" value="DUF3857"/>
</dbReference>
<evidence type="ECO:0000259" key="2">
    <source>
        <dbReference type="Pfam" id="PF01841"/>
    </source>
</evidence>
<feature type="chain" id="PRO_5020491899" evidence="1">
    <location>
        <begin position="20"/>
        <end position="657"/>
    </location>
</feature>
<dbReference type="EMBL" id="SIRS01000002">
    <property type="protein sequence ID" value="TBN17423.1"/>
    <property type="molecule type" value="Genomic_DNA"/>
</dbReference>
<proteinExistence type="predicted"/>
<protein>
    <submittedName>
        <fullName evidence="4">DUF3857 domain-containing protein</fullName>
    </submittedName>
</protein>
<feature type="domain" description="Transglutaminase-like" evidence="2">
    <location>
        <begin position="308"/>
        <end position="381"/>
    </location>
</feature>
<dbReference type="Gene3D" id="2.60.40.3140">
    <property type="match status" value="1"/>
</dbReference>
<name>A0A4Q9FQ96_9FLAO</name>
<dbReference type="Gene3D" id="3.10.620.30">
    <property type="match status" value="1"/>
</dbReference>
<dbReference type="Gene3D" id="2.60.120.1130">
    <property type="match status" value="1"/>
</dbReference>
<dbReference type="Pfam" id="PF01841">
    <property type="entry name" value="Transglut_core"/>
    <property type="match status" value="1"/>
</dbReference>
<dbReference type="InterPro" id="IPR002931">
    <property type="entry name" value="Transglutaminase-like"/>
</dbReference>